<accession>A0A9E8CKY5</accession>
<evidence type="ECO:0000256" key="4">
    <source>
        <dbReference type="ARBA" id="ARBA00070119"/>
    </source>
</evidence>
<dbReference type="Pfam" id="PF00248">
    <property type="entry name" value="Aldo_ket_red"/>
    <property type="match status" value="1"/>
</dbReference>
<proteinExistence type="inferred from homology"/>
<dbReference type="CDD" id="cd19094">
    <property type="entry name" value="AKR_Tas-like"/>
    <property type="match status" value="1"/>
</dbReference>
<dbReference type="Gene3D" id="3.20.20.100">
    <property type="entry name" value="NADP-dependent oxidoreductase domain"/>
    <property type="match status" value="1"/>
</dbReference>
<evidence type="ECO:0000256" key="3">
    <source>
        <dbReference type="ARBA" id="ARBA00038157"/>
    </source>
</evidence>
<feature type="domain" description="NADP-dependent oxidoreductase" evidence="5">
    <location>
        <begin position="16"/>
        <end position="342"/>
    </location>
</feature>
<keyword evidence="1" id="KW-0521">NADP</keyword>
<dbReference type="GO" id="GO:0016491">
    <property type="term" value="F:oxidoreductase activity"/>
    <property type="evidence" value="ECO:0007669"/>
    <property type="project" value="UniProtKB-KW"/>
</dbReference>
<dbReference type="InterPro" id="IPR023210">
    <property type="entry name" value="NADP_OxRdtase_dom"/>
</dbReference>
<keyword evidence="2" id="KW-0560">Oxidoreductase</keyword>
<evidence type="ECO:0000259" key="5">
    <source>
        <dbReference type="Pfam" id="PF00248"/>
    </source>
</evidence>
<dbReference type="InterPro" id="IPR050523">
    <property type="entry name" value="AKR_Detox_Biosynth"/>
</dbReference>
<protein>
    <recommendedName>
        <fullName evidence="4">Protein tas</fullName>
    </recommendedName>
</protein>
<organism evidence="6">
    <name type="scientific">Bosea sp. NBC_00436</name>
    <dbReference type="NCBI Taxonomy" id="2969620"/>
    <lineage>
        <taxon>Bacteria</taxon>
        <taxon>Pseudomonadati</taxon>
        <taxon>Pseudomonadota</taxon>
        <taxon>Alphaproteobacteria</taxon>
        <taxon>Hyphomicrobiales</taxon>
        <taxon>Boseaceae</taxon>
        <taxon>Bosea</taxon>
    </lineage>
</organism>
<evidence type="ECO:0000256" key="2">
    <source>
        <dbReference type="ARBA" id="ARBA00023002"/>
    </source>
</evidence>
<dbReference type="InterPro" id="IPR036812">
    <property type="entry name" value="NAD(P)_OxRdtase_dom_sf"/>
</dbReference>
<name>A0A9E8CKY5_9HYPH</name>
<dbReference type="SUPFAM" id="SSF51430">
    <property type="entry name" value="NAD(P)-linked oxidoreductase"/>
    <property type="match status" value="1"/>
</dbReference>
<evidence type="ECO:0000313" key="6">
    <source>
        <dbReference type="EMBL" id="UZF86290.1"/>
    </source>
</evidence>
<dbReference type="AlphaFoldDB" id="A0A9E8CKY5"/>
<comment type="similarity">
    <text evidence="3">Belongs to the aldo/keto reductase family. Aldo/keto reductase 2 subfamily.</text>
</comment>
<sequence>MEYRRLGRTDLKVSVICLGTMTWGEQNTEAEGHAQMDYAIEQGINFFDTAELYSIPPKPETQGSTERIIGSWFKARKNRDKIILASKVCGRGGNTWFRDDKSPTRVTRKQIIEAVDKSLQRLQTDYIDLYQLHFPERPMPWGSNPTRFAKDAYASAADETPIAEQLDAFAEVIKAGKVRHIGLSNESAWGTMRFVTDSEVRGTPRAQSIQNAYSLLNRTFETALAEVAVHEDVGLLAYSPLAQGYLTGKYLDGARPAGARTTLFDRGQRYQTEGAEEAIKRYVALARESGLDPAQMALAFVNSRSFVTANIIGATSMEQLRTDIASIDVKLSPEVEAGIDAIHQLVGNPCP</sequence>
<reference evidence="6" key="1">
    <citation type="submission" date="2022-08" db="EMBL/GenBank/DDBJ databases">
        <title>Complete Genome Sequences of 2 Bosea sp. soil isolates.</title>
        <authorList>
            <person name="Alvarez Arevalo M."/>
            <person name="Sterndorff E.B."/>
            <person name="Faurdal D."/>
            <person name="Joergensen T.S."/>
            <person name="Weber T."/>
        </authorList>
    </citation>
    <scope>NUCLEOTIDE SEQUENCE</scope>
    <source>
        <strain evidence="6">NBC_00436</strain>
    </source>
</reference>
<evidence type="ECO:0000256" key="1">
    <source>
        <dbReference type="ARBA" id="ARBA00022857"/>
    </source>
</evidence>
<dbReference type="EMBL" id="CP102774">
    <property type="protein sequence ID" value="UZF86290.1"/>
    <property type="molecule type" value="Genomic_DNA"/>
</dbReference>
<dbReference type="PANTHER" id="PTHR43364">
    <property type="entry name" value="NADH-SPECIFIC METHYLGLYOXAL REDUCTASE-RELATED"/>
    <property type="match status" value="1"/>
</dbReference>
<gene>
    <name evidence="6" type="ORF">NWE54_21270</name>
</gene>
<dbReference type="PANTHER" id="PTHR43364:SF4">
    <property type="entry name" value="NAD(P)-LINKED OXIDOREDUCTASE SUPERFAMILY PROTEIN"/>
    <property type="match status" value="1"/>
</dbReference>
<dbReference type="FunFam" id="3.20.20.100:FF:000005">
    <property type="entry name" value="NADP(H)-dependent aldo-keto reductase"/>
    <property type="match status" value="1"/>
</dbReference>